<keyword evidence="3" id="KW-1185">Reference proteome</keyword>
<dbReference type="EMBL" id="KK914421">
    <property type="protein sequence ID" value="KDP36694.1"/>
    <property type="molecule type" value="Genomic_DNA"/>
</dbReference>
<evidence type="ECO:0000313" key="3">
    <source>
        <dbReference type="Proteomes" id="UP000027138"/>
    </source>
</evidence>
<evidence type="ECO:0000256" key="1">
    <source>
        <dbReference type="SAM" id="MobiDB-lite"/>
    </source>
</evidence>
<organism evidence="2 3">
    <name type="scientific">Jatropha curcas</name>
    <name type="common">Barbados nut</name>
    <dbReference type="NCBI Taxonomy" id="180498"/>
    <lineage>
        <taxon>Eukaryota</taxon>
        <taxon>Viridiplantae</taxon>
        <taxon>Streptophyta</taxon>
        <taxon>Embryophyta</taxon>
        <taxon>Tracheophyta</taxon>
        <taxon>Spermatophyta</taxon>
        <taxon>Magnoliopsida</taxon>
        <taxon>eudicotyledons</taxon>
        <taxon>Gunneridae</taxon>
        <taxon>Pentapetalae</taxon>
        <taxon>rosids</taxon>
        <taxon>fabids</taxon>
        <taxon>Malpighiales</taxon>
        <taxon>Euphorbiaceae</taxon>
        <taxon>Crotonoideae</taxon>
        <taxon>Jatropheae</taxon>
        <taxon>Jatropha</taxon>
    </lineage>
</organism>
<gene>
    <name evidence="2" type="ORF">JCGZ_08862</name>
</gene>
<protein>
    <submittedName>
        <fullName evidence="2">Uncharacterized protein</fullName>
    </submittedName>
</protein>
<dbReference type="Proteomes" id="UP000027138">
    <property type="component" value="Unassembled WGS sequence"/>
</dbReference>
<evidence type="ECO:0000313" key="2">
    <source>
        <dbReference type="EMBL" id="KDP36694.1"/>
    </source>
</evidence>
<feature type="compositionally biased region" description="Basic and acidic residues" evidence="1">
    <location>
        <begin position="238"/>
        <end position="255"/>
    </location>
</feature>
<feature type="region of interest" description="Disordered" evidence="1">
    <location>
        <begin position="70"/>
        <end position="89"/>
    </location>
</feature>
<sequence length="266" mass="30186">MRSHFHTAKIDPSREISSRVWRRQPDQRLVRVLPIPERAPVSSVVSSSSSDSVPDLDSVIVEMADITANETVEERETPEPALGNQASADNLSLAENELIKQITKLKDKVERISISKEKDPVTNFDVAEYVLKPTNSTSSKTFKHTLFEGDNDPRSHLSEFIQVAQMNRYDEEDVLRAFPQTLQKSYRRCGTKWSQKISEFEDFLGIGDEASRMVQEQKSKARILQSILAAEDAEEAERKVMKMSEREEMKEKATPKTDNAPNAMKS</sequence>
<name>A0A067KXY7_JATCU</name>
<reference evidence="2 3" key="1">
    <citation type="journal article" date="2014" name="PLoS ONE">
        <title>Global Analysis of Gene Expression Profiles in Physic Nut (Jatropha curcas L.) Seedlings Exposed to Salt Stress.</title>
        <authorList>
            <person name="Zhang L."/>
            <person name="Zhang C."/>
            <person name="Wu P."/>
            <person name="Chen Y."/>
            <person name="Li M."/>
            <person name="Jiang H."/>
            <person name="Wu G."/>
        </authorList>
    </citation>
    <scope>NUCLEOTIDE SEQUENCE [LARGE SCALE GENOMIC DNA]</scope>
    <source>
        <strain evidence="3">cv. GZQX0401</strain>
        <tissue evidence="2">Young leaves</tissue>
    </source>
</reference>
<accession>A0A067KXY7</accession>
<feature type="region of interest" description="Disordered" evidence="1">
    <location>
        <begin position="238"/>
        <end position="266"/>
    </location>
</feature>
<feature type="compositionally biased region" description="Polar residues" evidence="1">
    <location>
        <begin position="256"/>
        <end position="266"/>
    </location>
</feature>
<dbReference type="AlphaFoldDB" id="A0A067KXY7"/>
<proteinExistence type="predicted"/>